<dbReference type="OMA" id="HYSFAFM"/>
<feature type="compositionally biased region" description="Low complexity" evidence="7">
    <location>
        <begin position="825"/>
        <end position="841"/>
    </location>
</feature>
<dbReference type="Pfam" id="PF07714">
    <property type="entry name" value="PK_Tyr_Ser-Thr"/>
    <property type="match status" value="2"/>
</dbReference>
<feature type="region of interest" description="Disordered" evidence="7">
    <location>
        <begin position="821"/>
        <end position="841"/>
    </location>
</feature>
<gene>
    <name evidence="10" type="ORF">AMSG_07257</name>
</gene>
<proteinExistence type="predicted"/>
<feature type="region of interest" description="Disordered" evidence="7">
    <location>
        <begin position="876"/>
        <end position="909"/>
    </location>
</feature>
<keyword evidence="3 6" id="KW-0547">Nucleotide-binding</keyword>
<dbReference type="InterPro" id="IPR011009">
    <property type="entry name" value="Kinase-like_dom_sf"/>
</dbReference>
<evidence type="ECO:0000256" key="2">
    <source>
        <dbReference type="ARBA" id="ARBA00022679"/>
    </source>
</evidence>
<dbReference type="GO" id="GO:0004674">
    <property type="term" value="F:protein serine/threonine kinase activity"/>
    <property type="evidence" value="ECO:0007669"/>
    <property type="project" value="UniProtKB-KW"/>
</dbReference>
<organism evidence="10 11">
    <name type="scientific">Thecamonas trahens ATCC 50062</name>
    <dbReference type="NCBI Taxonomy" id="461836"/>
    <lineage>
        <taxon>Eukaryota</taxon>
        <taxon>Apusozoa</taxon>
        <taxon>Apusomonadida</taxon>
        <taxon>Apusomonadidae</taxon>
        <taxon>Thecamonas</taxon>
    </lineage>
</organism>
<keyword evidence="8" id="KW-0812">Transmembrane</keyword>
<dbReference type="eggNOG" id="KOG0192">
    <property type="taxonomic scope" value="Eukaryota"/>
</dbReference>
<evidence type="ECO:0000259" key="9">
    <source>
        <dbReference type="PROSITE" id="PS50011"/>
    </source>
</evidence>
<dbReference type="Gene3D" id="1.10.510.10">
    <property type="entry name" value="Transferase(Phosphotransferase) domain 1"/>
    <property type="match status" value="2"/>
</dbReference>
<feature type="domain" description="Protein kinase" evidence="9">
    <location>
        <begin position="307"/>
        <end position="639"/>
    </location>
</feature>
<dbReference type="Pfam" id="PF00069">
    <property type="entry name" value="Pkinase"/>
    <property type="match status" value="1"/>
</dbReference>
<evidence type="ECO:0000256" key="7">
    <source>
        <dbReference type="SAM" id="MobiDB-lite"/>
    </source>
</evidence>
<keyword evidence="5 6" id="KW-0067">ATP-binding</keyword>
<evidence type="ECO:0000256" key="8">
    <source>
        <dbReference type="SAM" id="Phobius"/>
    </source>
</evidence>
<feature type="domain" description="Protein kinase" evidence="9">
    <location>
        <begin position="954"/>
        <end position="1219"/>
    </location>
</feature>
<dbReference type="Gene3D" id="3.30.200.20">
    <property type="entry name" value="Phosphorylase Kinase, domain 1"/>
    <property type="match status" value="1"/>
</dbReference>
<evidence type="ECO:0000313" key="10">
    <source>
        <dbReference type="EMBL" id="KNC51255.1"/>
    </source>
</evidence>
<evidence type="ECO:0000256" key="5">
    <source>
        <dbReference type="ARBA" id="ARBA00022840"/>
    </source>
</evidence>
<feature type="binding site" evidence="6">
    <location>
        <position position="334"/>
    </location>
    <ligand>
        <name>ATP</name>
        <dbReference type="ChEBI" id="CHEBI:30616"/>
    </ligand>
</feature>
<feature type="compositionally biased region" description="Polar residues" evidence="7">
    <location>
        <begin position="876"/>
        <end position="887"/>
    </location>
</feature>
<name>A0A0L0DGE3_THETB</name>
<dbReference type="PANTHER" id="PTHR44329">
    <property type="entry name" value="SERINE/THREONINE-PROTEIN KINASE TNNI3K-RELATED"/>
    <property type="match status" value="1"/>
</dbReference>
<feature type="transmembrane region" description="Helical" evidence="8">
    <location>
        <begin position="260"/>
        <end position="285"/>
    </location>
</feature>
<dbReference type="InterPro" id="IPR017441">
    <property type="entry name" value="Protein_kinase_ATP_BS"/>
</dbReference>
<sequence>MVSSDLGAFRFPVYDGPVKHAVPATARTDGELGIIQIAAVPANSIYPHHSLEFMDYIASPEEQAVASSFFGISGYPVRPSLAHTIASERVRVGYNATLSSGTLLERSMTVTGFPSVFDAWNALLLEVQLQNDSVLARNIYTARLPQIEALRLAAVLAQTAAPTADPPPGSYTKVFLVTLSTLTPDAIIFYTTDGTTPSRRSAVFSDGVQLAIDGNTVIRAVALGEGLRLSSEVRAEYRLTLHRPAPPLAVATSVSESKTMLALAIVLPLVATAIIAAVIVGWVVYRRKTVTYRLASDSDLVIAEDDIAVGEAVGIGSFGTVYTARWRATDVAVKRMHNHELKPGTLRKFVDEATMLVRLRHPNIVIFMGVTIEPPGIVTEFMDRGSMHDVIHNAELFLHPSMIFKWAHNMAQGLHFLAHAGVVHGDFKSLNVLFDASWMPKICDFGLSSVRPTAALVPTASAAIEQSRRMSNRVAPSQSLSVAAASASISRMPMSARVGAASHGSISMGSMRLPATSISTRAAPTPQIATATTGTLFWTAPEVLDEGETALSTASDAYALGITLWELASRAHVFAGENPIAVALDVINGRRPDLQRLPPSLSKLRVVMAALWRVEASDRMSLTQAEAELGRLYSTDALVFPTTTLNPSGTVIAVHVTLAGYARRLVNDPDAEHEQLTTLDLKVPELARLAGGTTVSHKLGALTLVFHQHTQLTTFINLMVAQTSEGAPQLAMVAARADIATSKDAFGQKSLSGPVMDVLAATWEVCFGGFALTEAGLDEGQQGSRGLFAHGMFVVGDLHADLTGLAAAKFSLVPIEPSRMVKSMHSSGGSPSTSAHATTSSAGGTHVHGLFLIVPLHVPLGLNTIADASTTERNLLSTTRKSATRSAVTPLEVSSLSSSSAENPEGGDYQLPESTLSVALGSRTTVATVMPAMPPRPQPSCQWLVSRENIRALLAQGGRSMLGSYANVHHATWRDEPVVVKLLLVQPTNVLDMVRIARAAAAAFRVSLECRGEALGPIGLCMAPPMCSVIYHRTGDGTLADALGHTADNDCDVDLEIHDNKRTIIRELVGALHTLHERGLSAHGALKPSNVLLEVRRQRVRSIMLTDFGMDDLRNNMGTMTMVPSAGYTAPEVLCGGEASAASDVYVVGTLVFEILTGQAAFGGSNALEVAHRIVSGWRPDVDRAVANDVLADLIRRCWNRETSARPSTIQIIQALDCE</sequence>
<dbReference type="OrthoDB" id="302535at2759"/>
<protein>
    <submittedName>
        <fullName evidence="10">TKL protein kinase</fullName>
    </submittedName>
</protein>
<keyword evidence="8" id="KW-1133">Transmembrane helix</keyword>
<keyword evidence="4 10" id="KW-0418">Kinase</keyword>
<dbReference type="RefSeq" id="XP_013756186.1">
    <property type="nucleotide sequence ID" value="XM_013900732.1"/>
</dbReference>
<dbReference type="InterPro" id="IPR000719">
    <property type="entry name" value="Prot_kinase_dom"/>
</dbReference>
<dbReference type="PROSITE" id="PS50011">
    <property type="entry name" value="PROTEIN_KINASE_DOM"/>
    <property type="match status" value="2"/>
</dbReference>
<evidence type="ECO:0000313" key="11">
    <source>
        <dbReference type="Proteomes" id="UP000054408"/>
    </source>
</evidence>
<evidence type="ECO:0000256" key="1">
    <source>
        <dbReference type="ARBA" id="ARBA00022527"/>
    </source>
</evidence>
<accession>A0A0L0DGE3</accession>
<dbReference type="InterPro" id="IPR001245">
    <property type="entry name" value="Ser-Thr/Tyr_kinase_cat_dom"/>
</dbReference>
<reference evidence="10 11" key="1">
    <citation type="submission" date="2010-05" db="EMBL/GenBank/DDBJ databases">
        <title>The Genome Sequence of Thecamonas trahens ATCC 50062.</title>
        <authorList>
            <consortium name="The Broad Institute Genome Sequencing Platform"/>
            <person name="Russ C."/>
            <person name="Cuomo C."/>
            <person name="Shea T."/>
            <person name="Young S.K."/>
            <person name="Zeng Q."/>
            <person name="Koehrsen M."/>
            <person name="Haas B."/>
            <person name="Borodovsky M."/>
            <person name="Guigo R."/>
            <person name="Alvarado L."/>
            <person name="Berlin A."/>
            <person name="Bochicchio J."/>
            <person name="Borenstein D."/>
            <person name="Chapman S."/>
            <person name="Chen Z."/>
            <person name="Freedman E."/>
            <person name="Gellesch M."/>
            <person name="Goldberg J."/>
            <person name="Griggs A."/>
            <person name="Gujja S."/>
            <person name="Heilman E."/>
            <person name="Heiman D."/>
            <person name="Hepburn T."/>
            <person name="Howarth C."/>
            <person name="Jen D."/>
            <person name="Larson L."/>
            <person name="Mehta T."/>
            <person name="Park D."/>
            <person name="Pearson M."/>
            <person name="Roberts A."/>
            <person name="Saif S."/>
            <person name="Shenoy N."/>
            <person name="Sisk P."/>
            <person name="Stolte C."/>
            <person name="Sykes S."/>
            <person name="Thomson T."/>
            <person name="Walk T."/>
            <person name="White J."/>
            <person name="Yandava C."/>
            <person name="Burger G."/>
            <person name="Gray M.W."/>
            <person name="Holland P.W.H."/>
            <person name="King N."/>
            <person name="Lang F.B.F."/>
            <person name="Roger A.J."/>
            <person name="Ruiz-Trillo I."/>
            <person name="Lander E."/>
            <person name="Nusbaum C."/>
        </authorList>
    </citation>
    <scope>NUCLEOTIDE SEQUENCE [LARGE SCALE GENOMIC DNA]</scope>
    <source>
        <strain evidence="10 11">ATCC 50062</strain>
    </source>
</reference>
<evidence type="ECO:0000256" key="4">
    <source>
        <dbReference type="ARBA" id="ARBA00022777"/>
    </source>
</evidence>
<keyword evidence="11" id="KW-1185">Reference proteome</keyword>
<dbReference type="FunFam" id="3.30.200.20:FF:000180">
    <property type="entry name" value="serine/threonine-protein kinase STY46-like"/>
    <property type="match status" value="1"/>
</dbReference>
<dbReference type="EMBL" id="GL349466">
    <property type="protein sequence ID" value="KNC51255.1"/>
    <property type="molecule type" value="Genomic_DNA"/>
</dbReference>
<keyword evidence="1" id="KW-0723">Serine/threonine-protein kinase</keyword>
<dbReference type="InterPro" id="IPR008271">
    <property type="entry name" value="Ser/Thr_kinase_AS"/>
</dbReference>
<dbReference type="eggNOG" id="KOG1023">
    <property type="taxonomic scope" value="Eukaryota"/>
</dbReference>
<evidence type="ECO:0000256" key="6">
    <source>
        <dbReference type="PROSITE-ProRule" id="PRU10141"/>
    </source>
</evidence>
<dbReference type="InterPro" id="IPR051681">
    <property type="entry name" value="Ser/Thr_Kinases-Pseudokinases"/>
</dbReference>
<dbReference type="STRING" id="461836.A0A0L0DGE3"/>
<dbReference type="AlphaFoldDB" id="A0A0L0DGE3"/>
<dbReference type="PROSITE" id="PS00108">
    <property type="entry name" value="PROTEIN_KINASE_ST"/>
    <property type="match status" value="1"/>
</dbReference>
<dbReference type="GeneID" id="25566214"/>
<evidence type="ECO:0000256" key="3">
    <source>
        <dbReference type="ARBA" id="ARBA00022741"/>
    </source>
</evidence>
<dbReference type="PROSITE" id="PS00107">
    <property type="entry name" value="PROTEIN_KINASE_ATP"/>
    <property type="match status" value="1"/>
</dbReference>
<keyword evidence="2" id="KW-0808">Transferase</keyword>
<dbReference type="GO" id="GO:0005524">
    <property type="term" value="F:ATP binding"/>
    <property type="evidence" value="ECO:0007669"/>
    <property type="project" value="UniProtKB-UniRule"/>
</dbReference>
<dbReference type="Pfam" id="PF13290">
    <property type="entry name" value="CHB_HEX_C_1"/>
    <property type="match status" value="1"/>
</dbReference>
<dbReference type="Proteomes" id="UP000054408">
    <property type="component" value="Unassembled WGS sequence"/>
</dbReference>
<dbReference type="PANTHER" id="PTHR44329:SF298">
    <property type="entry name" value="MIXED LINEAGE KINASE DOMAIN-LIKE PROTEIN"/>
    <property type="match status" value="1"/>
</dbReference>
<keyword evidence="8" id="KW-0472">Membrane</keyword>
<dbReference type="SUPFAM" id="SSF56112">
    <property type="entry name" value="Protein kinase-like (PK-like)"/>
    <property type="match status" value="2"/>
</dbReference>
<dbReference type="InterPro" id="IPR059177">
    <property type="entry name" value="GH29D-like_dom"/>
</dbReference>